<accession>A0A3P6V0Z3</accession>
<evidence type="ECO:0000256" key="6">
    <source>
        <dbReference type="SAM" id="Phobius"/>
    </source>
</evidence>
<reference evidence="7 8" key="1">
    <citation type="submission" date="2018-11" db="EMBL/GenBank/DDBJ databases">
        <authorList>
            <consortium name="Pathogen Informatics"/>
        </authorList>
    </citation>
    <scope>NUCLEOTIDE SEQUENCE [LARGE SCALE GENOMIC DNA]</scope>
</reference>
<dbReference type="InterPro" id="IPR001898">
    <property type="entry name" value="SLC13A/DASS"/>
</dbReference>
<evidence type="ECO:0000256" key="3">
    <source>
        <dbReference type="ARBA" id="ARBA00022692"/>
    </source>
</evidence>
<dbReference type="Proteomes" id="UP000281553">
    <property type="component" value="Unassembled WGS sequence"/>
</dbReference>
<dbReference type="Pfam" id="PF00939">
    <property type="entry name" value="Na_sulph_symp"/>
    <property type="match status" value="1"/>
</dbReference>
<evidence type="ECO:0000313" key="7">
    <source>
        <dbReference type="EMBL" id="VDK85728.1"/>
    </source>
</evidence>
<sequence>MPATYFNFFSPLPLKDLYTRAGGVTTMKCPLEESVQKNGTGVESKCRAQIRRLSAGLSLAVCYAASCGGIATLIGSPPNTIFAGLACSRYGHDVPPNFGTWMLFSLPISLLCLTAAWVVLCLMFLGPSNLFICCKKRSQYAANPFQRELCEKPYSTKRTESKEELEPHNDKEDCDDEVSINVVSILRRISEAERQALGYMKFGEKACLILFVLLIVLWITREPDVPGWSRFMPTGNSSSGKTVTKPNCRVIIKPTTNMDDEIAASTDAEAGCQAIIASIMTPSEDHGVIPVTSVVSRSNYSLEQGDITVKIPDTVVDGVFRWYVSELGFQYAFLASAEEDENARKRINSSLVTWELVQSRISWGVLILMGGGFALAEVVFVSYSD</sequence>
<dbReference type="OrthoDB" id="6493944at2759"/>
<feature type="transmembrane region" description="Helical" evidence="6">
    <location>
        <begin position="361"/>
        <end position="383"/>
    </location>
</feature>
<organism evidence="7 8">
    <name type="scientific">Dibothriocephalus latus</name>
    <name type="common">Fish tapeworm</name>
    <name type="synonym">Diphyllobothrium latum</name>
    <dbReference type="NCBI Taxonomy" id="60516"/>
    <lineage>
        <taxon>Eukaryota</taxon>
        <taxon>Metazoa</taxon>
        <taxon>Spiralia</taxon>
        <taxon>Lophotrochozoa</taxon>
        <taxon>Platyhelminthes</taxon>
        <taxon>Cestoda</taxon>
        <taxon>Eucestoda</taxon>
        <taxon>Diphyllobothriidea</taxon>
        <taxon>Diphyllobothriidae</taxon>
        <taxon>Dibothriocephalus</taxon>
    </lineage>
</organism>
<gene>
    <name evidence="7" type="ORF">DILT_LOCUS3748</name>
</gene>
<proteinExistence type="inferred from homology"/>
<comment type="similarity">
    <text evidence="2">Belongs to the SLC13A/DASS transporter (TC 2.A.47) family. NADC subfamily.</text>
</comment>
<keyword evidence="5 6" id="KW-0472">Membrane</keyword>
<keyword evidence="3 6" id="KW-0812">Transmembrane</keyword>
<feature type="transmembrane region" description="Helical" evidence="6">
    <location>
        <begin position="202"/>
        <end position="220"/>
    </location>
</feature>
<feature type="transmembrane region" description="Helical" evidence="6">
    <location>
        <begin position="101"/>
        <end position="126"/>
    </location>
</feature>
<evidence type="ECO:0000256" key="5">
    <source>
        <dbReference type="ARBA" id="ARBA00023136"/>
    </source>
</evidence>
<comment type="subcellular location">
    <subcellularLocation>
        <location evidence="1">Membrane</location>
        <topology evidence="1">Multi-pass membrane protein</topology>
    </subcellularLocation>
</comment>
<keyword evidence="8" id="KW-1185">Reference proteome</keyword>
<dbReference type="PANTHER" id="PTHR10283">
    <property type="entry name" value="SOLUTE CARRIER FAMILY 13 MEMBER"/>
    <property type="match status" value="1"/>
</dbReference>
<dbReference type="PANTHER" id="PTHR10283:SF82">
    <property type="entry name" value="SOLUTE CARRIER FAMILY 13 MEMBER 2"/>
    <property type="match status" value="1"/>
</dbReference>
<dbReference type="GO" id="GO:0005886">
    <property type="term" value="C:plasma membrane"/>
    <property type="evidence" value="ECO:0007669"/>
    <property type="project" value="TreeGrafter"/>
</dbReference>
<keyword evidence="4 6" id="KW-1133">Transmembrane helix</keyword>
<evidence type="ECO:0000256" key="4">
    <source>
        <dbReference type="ARBA" id="ARBA00022989"/>
    </source>
</evidence>
<protein>
    <submittedName>
        <fullName evidence="7">Uncharacterized protein</fullName>
    </submittedName>
</protein>
<evidence type="ECO:0000256" key="1">
    <source>
        <dbReference type="ARBA" id="ARBA00004141"/>
    </source>
</evidence>
<dbReference type="EMBL" id="UYRU01044197">
    <property type="protein sequence ID" value="VDK85728.1"/>
    <property type="molecule type" value="Genomic_DNA"/>
</dbReference>
<dbReference type="AlphaFoldDB" id="A0A3P6V0Z3"/>
<name>A0A3P6V0Z3_DIBLA</name>
<evidence type="ECO:0000313" key="8">
    <source>
        <dbReference type="Proteomes" id="UP000281553"/>
    </source>
</evidence>
<evidence type="ECO:0000256" key="2">
    <source>
        <dbReference type="ARBA" id="ARBA00006772"/>
    </source>
</evidence>
<dbReference type="GO" id="GO:0005310">
    <property type="term" value="F:dicarboxylic acid transmembrane transporter activity"/>
    <property type="evidence" value="ECO:0007669"/>
    <property type="project" value="UniProtKB-ARBA"/>
</dbReference>
<feature type="transmembrane region" description="Helical" evidence="6">
    <location>
        <begin position="53"/>
        <end position="74"/>
    </location>
</feature>
<dbReference type="GO" id="GO:0015556">
    <property type="term" value="F:C4-dicarboxylate transmembrane transporter activity"/>
    <property type="evidence" value="ECO:0007669"/>
    <property type="project" value="UniProtKB-ARBA"/>
</dbReference>